<feature type="region of interest" description="Disordered" evidence="1">
    <location>
        <begin position="123"/>
        <end position="153"/>
    </location>
</feature>
<dbReference type="PROSITE" id="PS50943">
    <property type="entry name" value="HTH_CROC1"/>
    <property type="match status" value="1"/>
</dbReference>
<dbReference type="Pfam" id="PF13560">
    <property type="entry name" value="HTH_31"/>
    <property type="match status" value="1"/>
</dbReference>
<gene>
    <name evidence="3" type="ORF">GCM10009665_23120</name>
</gene>
<reference evidence="4" key="1">
    <citation type="journal article" date="2019" name="Int. J. Syst. Evol. Microbiol.">
        <title>The Global Catalogue of Microorganisms (GCM) 10K type strain sequencing project: providing services to taxonomists for standard genome sequencing and annotation.</title>
        <authorList>
            <consortium name="The Broad Institute Genomics Platform"/>
            <consortium name="The Broad Institute Genome Sequencing Center for Infectious Disease"/>
            <person name="Wu L."/>
            <person name="Ma J."/>
        </authorList>
    </citation>
    <scope>NUCLEOTIDE SEQUENCE [LARGE SCALE GENOMIC DNA]</scope>
    <source>
        <strain evidence="4">JCM 13004</strain>
    </source>
</reference>
<dbReference type="InterPro" id="IPR011990">
    <property type="entry name" value="TPR-like_helical_dom_sf"/>
</dbReference>
<feature type="domain" description="HTH cro/C1-type" evidence="2">
    <location>
        <begin position="74"/>
        <end position="118"/>
    </location>
</feature>
<name>A0ABP4GP77_9ACTN</name>
<accession>A0ABP4GP77</accession>
<dbReference type="SUPFAM" id="SSF47413">
    <property type="entry name" value="lambda repressor-like DNA-binding domains"/>
    <property type="match status" value="1"/>
</dbReference>
<dbReference type="Gene3D" id="1.10.260.40">
    <property type="entry name" value="lambda repressor-like DNA-binding domains"/>
    <property type="match status" value="1"/>
</dbReference>
<dbReference type="SUPFAM" id="SSF48452">
    <property type="entry name" value="TPR-like"/>
    <property type="match status" value="1"/>
</dbReference>
<keyword evidence="4" id="KW-1185">Reference proteome</keyword>
<dbReference type="RefSeq" id="WP_425555958.1">
    <property type="nucleotide sequence ID" value="NZ_BAAALF010000030.1"/>
</dbReference>
<evidence type="ECO:0000256" key="1">
    <source>
        <dbReference type="SAM" id="MobiDB-lite"/>
    </source>
</evidence>
<proteinExistence type="predicted"/>
<organism evidence="3 4">
    <name type="scientific">Kitasatospora nipponensis</name>
    <dbReference type="NCBI Taxonomy" id="258049"/>
    <lineage>
        <taxon>Bacteria</taxon>
        <taxon>Bacillati</taxon>
        <taxon>Actinomycetota</taxon>
        <taxon>Actinomycetes</taxon>
        <taxon>Kitasatosporales</taxon>
        <taxon>Streptomycetaceae</taxon>
        <taxon>Kitasatospora</taxon>
    </lineage>
</organism>
<dbReference type="InterPro" id="IPR001387">
    <property type="entry name" value="Cro/C1-type_HTH"/>
</dbReference>
<feature type="compositionally biased region" description="Low complexity" evidence="1">
    <location>
        <begin position="126"/>
        <end position="135"/>
    </location>
</feature>
<comment type="caution">
    <text evidence="3">The sequence shown here is derived from an EMBL/GenBank/DDBJ whole genome shotgun (WGS) entry which is preliminary data.</text>
</comment>
<evidence type="ECO:0000259" key="2">
    <source>
        <dbReference type="PROSITE" id="PS50943"/>
    </source>
</evidence>
<dbReference type="EMBL" id="BAAALF010000030">
    <property type="protein sequence ID" value="GAA1232246.1"/>
    <property type="molecule type" value="Genomic_DNA"/>
</dbReference>
<dbReference type="CDD" id="cd00093">
    <property type="entry name" value="HTH_XRE"/>
    <property type="match status" value="1"/>
</dbReference>
<dbReference type="Gene3D" id="1.25.40.10">
    <property type="entry name" value="Tetratricopeptide repeat domain"/>
    <property type="match status" value="1"/>
</dbReference>
<dbReference type="InterPro" id="IPR010982">
    <property type="entry name" value="Lambda_DNA-bd_dom_sf"/>
</dbReference>
<evidence type="ECO:0000313" key="4">
    <source>
        <dbReference type="Proteomes" id="UP001500037"/>
    </source>
</evidence>
<feature type="compositionally biased region" description="Basic and acidic residues" evidence="1">
    <location>
        <begin position="138"/>
        <end position="151"/>
    </location>
</feature>
<sequence length="537" mass="57610">MGERRCAQCGCTLSRYNPNSDGLCGPCGKLARTTITQPTIPDRVWQDPQIREALARWELGTLSRRLREVVPLRQDDLASITGLSQGFLSKLEAGRSQLTHIDRIVEFLSNLGVPPELVRLTHRSSSRGSLTSGGSAFEDARQSRRRTEGRTVEGLQDAVPSERLIGLGRPPGVLDGDPIATGFRWTAQGSLQSLEDTLEHAVLDRRGFMMLAGPVLIALARDWLDVEPPALTSVLAGGRVSSSLVTRMEEGLPRLRELEAACGGERARRLMDAELGVVTGILTGSAYCEADGRRLLRLAAELARIAGFASFDAGLHAAAQRYWVSALHAAHSADDRAIGANVLKSMSLQCYDFGRPHEALSLARSAAEGAGGVSPRTEAMLLLRRARAEAALLDRSACGRSLASAARAFARASDSDGDPSWVGYFDEAEFHAQVGTCQLDLGRPAEAANSFTTALALIPSGKTRDRATYVVRASAAQLDLGEADHAAALLGSAVELIHDAPSQRNVVRARRVRERFPLAGTEPLMATLDSRLATLIA</sequence>
<protein>
    <recommendedName>
        <fullName evidence="2">HTH cro/C1-type domain-containing protein</fullName>
    </recommendedName>
</protein>
<dbReference type="Proteomes" id="UP001500037">
    <property type="component" value="Unassembled WGS sequence"/>
</dbReference>
<evidence type="ECO:0000313" key="3">
    <source>
        <dbReference type="EMBL" id="GAA1232246.1"/>
    </source>
</evidence>